<gene>
    <name evidence="7" type="ORF">AFUS01_LOCUS40776</name>
</gene>
<keyword evidence="4 5" id="KW-0472">Membrane</keyword>
<dbReference type="GO" id="GO:0022857">
    <property type="term" value="F:transmembrane transporter activity"/>
    <property type="evidence" value="ECO:0007669"/>
    <property type="project" value="InterPro"/>
</dbReference>
<dbReference type="EMBL" id="CAJVCH010558490">
    <property type="protein sequence ID" value="CAG7831012.1"/>
    <property type="molecule type" value="Genomic_DNA"/>
</dbReference>
<evidence type="ECO:0000313" key="8">
    <source>
        <dbReference type="Proteomes" id="UP000708208"/>
    </source>
</evidence>
<feature type="transmembrane region" description="Helical" evidence="5">
    <location>
        <begin position="31"/>
        <end position="51"/>
    </location>
</feature>
<evidence type="ECO:0000256" key="3">
    <source>
        <dbReference type="ARBA" id="ARBA00022989"/>
    </source>
</evidence>
<dbReference type="PANTHER" id="PTHR48021:SF1">
    <property type="entry name" value="GH07001P-RELATED"/>
    <property type="match status" value="1"/>
</dbReference>
<dbReference type="PROSITE" id="PS50850">
    <property type="entry name" value="MFS"/>
    <property type="match status" value="1"/>
</dbReference>
<keyword evidence="2 5" id="KW-0812">Transmembrane</keyword>
<evidence type="ECO:0000256" key="5">
    <source>
        <dbReference type="SAM" id="Phobius"/>
    </source>
</evidence>
<reference evidence="7" key="1">
    <citation type="submission" date="2021-06" db="EMBL/GenBank/DDBJ databases">
        <authorList>
            <person name="Hodson N. C."/>
            <person name="Mongue J. A."/>
            <person name="Jaron S. K."/>
        </authorList>
    </citation>
    <scope>NUCLEOTIDE SEQUENCE</scope>
</reference>
<name>A0A8J2PWH9_9HEXA</name>
<dbReference type="PANTHER" id="PTHR48021">
    <property type="match status" value="1"/>
</dbReference>
<sequence length="113" mass="12400">MFFQQLGGINAVCFYTVDILKVANPNFDANIASIIIGVVQVIFVLSSMFLVDRFGRKIFLVTSDVIMGLSLTALGLFFYFKQQTETNTHSSMAFIPLISLISFIIAYSAGAGK</sequence>
<comment type="caution">
    <text evidence="7">The sequence shown here is derived from an EMBL/GenBank/DDBJ whole genome shotgun (WGS) entry which is preliminary data.</text>
</comment>
<keyword evidence="3 5" id="KW-1133">Transmembrane helix</keyword>
<evidence type="ECO:0000313" key="7">
    <source>
        <dbReference type="EMBL" id="CAG7831012.1"/>
    </source>
</evidence>
<dbReference type="InterPro" id="IPR005829">
    <property type="entry name" value="Sugar_transporter_CS"/>
</dbReference>
<organism evidence="7 8">
    <name type="scientific">Allacma fusca</name>
    <dbReference type="NCBI Taxonomy" id="39272"/>
    <lineage>
        <taxon>Eukaryota</taxon>
        <taxon>Metazoa</taxon>
        <taxon>Ecdysozoa</taxon>
        <taxon>Arthropoda</taxon>
        <taxon>Hexapoda</taxon>
        <taxon>Collembola</taxon>
        <taxon>Symphypleona</taxon>
        <taxon>Sminthuridae</taxon>
        <taxon>Allacma</taxon>
    </lineage>
</organism>
<evidence type="ECO:0000259" key="6">
    <source>
        <dbReference type="PROSITE" id="PS50850"/>
    </source>
</evidence>
<proteinExistence type="predicted"/>
<dbReference type="InterPro" id="IPR050549">
    <property type="entry name" value="MFS_Trehalose_Transporter"/>
</dbReference>
<evidence type="ECO:0000256" key="4">
    <source>
        <dbReference type="ARBA" id="ARBA00023136"/>
    </source>
</evidence>
<accession>A0A8J2PWH9</accession>
<dbReference type="InterPro" id="IPR005828">
    <property type="entry name" value="MFS_sugar_transport-like"/>
</dbReference>
<dbReference type="OrthoDB" id="4142200at2759"/>
<dbReference type="AlphaFoldDB" id="A0A8J2PWH9"/>
<protein>
    <recommendedName>
        <fullName evidence="6">Major facilitator superfamily (MFS) profile domain-containing protein</fullName>
    </recommendedName>
</protein>
<dbReference type="Proteomes" id="UP000708208">
    <property type="component" value="Unassembled WGS sequence"/>
</dbReference>
<dbReference type="GO" id="GO:0016020">
    <property type="term" value="C:membrane"/>
    <property type="evidence" value="ECO:0007669"/>
    <property type="project" value="UniProtKB-SubCell"/>
</dbReference>
<comment type="subcellular location">
    <subcellularLocation>
        <location evidence="1">Membrane</location>
        <topology evidence="1">Multi-pass membrane protein</topology>
    </subcellularLocation>
</comment>
<dbReference type="PROSITE" id="PS00216">
    <property type="entry name" value="SUGAR_TRANSPORT_1"/>
    <property type="match status" value="1"/>
</dbReference>
<feature type="domain" description="Major facilitator superfamily (MFS) profile" evidence="6">
    <location>
        <begin position="1"/>
        <end position="113"/>
    </location>
</feature>
<keyword evidence="8" id="KW-1185">Reference proteome</keyword>
<evidence type="ECO:0000256" key="1">
    <source>
        <dbReference type="ARBA" id="ARBA00004141"/>
    </source>
</evidence>
<feature type="transmembrane region" description="Helical" evidence="5">
    <location>
        <begin position="58"/>
        <end position="80"/>
    </location>
</feature>
<dbReference type="InterPro" id="IPR020846">
    <property type="entry name" value="MFS_dom"/>
</dbReference>
<dbReference type="Pfam" id="PF00083">
    <property type="entry name" value="Sugar_tr"/>
    <property type="match status" value="1"/>
</dbReference>
<feature type="transmembrane region" description="Helical" evidence="5">
    <location>
        <begin position="92"/>
        <end position="110"/>
    </location>
</feature>
<evidence type="ECO:0000256" key="2">
    <source>
        <dbReference type="ARBA" id="ARBA00022692"/>
    </source>
</evidence>